<dbReference type="Proteomes" id="UP000792063">
    <property type="component" value="Unassembled WGS sequence"/>
</dbReference>
<evidence type="ECO:0000313" key="7">
    <source>
        <dbReference type="EMBL" id="RLN81890.1"/>
    </source>
</evidence>
<dbReference type="InterPro" id="IPR041366">
    <property type="entry name" value="Pre-PUA"/>
</dbReference>
<keyword evidence="1" id="KW-0963">Cytoplasm</keyword>
<dbReference type="Proteomes" id="UP000785171">
    <property type="component" value="Unassembled WGS sequence"/>
</dbReference>
<dbReference type="NCBIfam" id="TIGR00451">
    <property type="entry name" value="unchar_dom_2"/>
    <property type="match status" value="1"/>
</dbReference>
<dbReference type="Pfam" id="PF26291">
    <property type="entry name" value="SWIB_eIF2D"/>
    <property type="match status" value="1"/>
</dbReference>
<dbReference type="STRING" id="325452.A0A3R7KLD8"/>
<evidence type="ECO:0000259" key="3">
    <source>
        <dbReference type="PROSITE" id="PS50296"/>
    </source>
</evidence>
<dbReference type="SUPFAM" id="SSF88697">
    <property type="entry name" value="PUA domain-like"/>
    <property type="match status" value="1"/>
</dbReference>
<organism evidence="7 8">
    <name type="scientific">Phytophthora kernoviae</name>
    <dbReference type="NCBI Taxonomy" id="325452"/>
    <lineage>
        <taxon>Eukaryota</taxon>
        <taxon>Sar</taxon>
        <taxon>Stramenopiles</taxon>
        <taxon>Oomycota</taxon>
        <taxon>Peronosporomycetes</taxon>
        <taxon>Peronosporales</taxon>
        <taxon>Peronosporaceae</taxon>
        <taxon>Phytophthora</taxon>
    </lineage>
</organism>
<evidence type="ECO:0000313" key="5">
    <source>
        <dbReference type="EMBL" id="KAG2532595.1"/>
    </source>
</evidence>
<dbReference type="EMBL" id="MBDN02000065">
    <property type="protein sequence ID" value="RLN81890.1"/>
    <property type="molecule type" value="Genomic_DNA"/>
</dbReference>
<reference evidence="4" key="3">
    <citation type="submission" date="2020-06" db="EMBL/GenBank/DDBJ databases">
        <authorList>
            <person name="Studholme D.J."/>
        </authorList>
    </citation>
    <scope>NUCLEOTIDE SEQUENCE</scope>
    <source>
        <strain evidence="4">NZFS 2646</strain>
        <strain evidence="5">NZFS 3630</strain>
    </source>
</reference>
<reference evidence="8 9" key="2">
    <citation type="submission" date="2018-07" db="EMBL/GenBank/DDBJ databases">
        <title>Genome sequencing of oomycete isolates from Chile give support for New Zealand origin for Phytophthora kernoviae and make available the first Nothophytophthora sp. genome.</title>
        <authorList>
            <person name="Studholme D.J."/>
            <person name="Sanfuentes E."/>
            <person name="Panda P."/>
            <person name="Hill R."/>
            <person name="Sambles C."/>
            <person name="Grant M."/>
            <person name="Williams N.M."/>
            <person name="Mcdougal R.L."/>
        </authorList>
    </citation>
    <scope>NUCLEOTIDE SEQUENCE [LARGE SCALE GENOMIC DNA]</scope>
    <source>
        <strain evidence="6">Chile2</strain>
        <strain evidence="7">Chile4</strain>
    </source>
</reference>
<dbReference type="PROSITE" id="PS50296">
    <property type="entry name" value="SUI1"/>
    <property type="match status" value="1"/>
</dbReference>
<dbReference type="Gene3D" id="3.30.780.10">
    <property type="entry name" value="SUI1-like domain"/>
    <property type="match status" value="1"/>
</dbReference>
<dbReference type="InterPro" id="IPR001950">
    <property type="entry name" value="SUI1"/>
</dbReference>
<dbReference type="AlphaFoldDB" id="A0A3R7KLD8"/>
<dbReference type="InterPro" id="IPR048248">
    <property type="entry name" value="PUA_eIF2d-like"/>
</dbReference>
<dbReference type="InterPro" id="IPR004521">
    <property type="entry name" value="Uncharacterised_CHP00451"/>
</dbReference>
<dbReference type="PANTHER" id="PTHR12217:SF4">
    <property type="entry name" value="EUKARYOTIC TRANSLATION INITIATION FACTOR 2D"/>
    <property type="match status" value="1"/>
</dbReference>
<dbReference type="Pfam" id="PF25304">
    <property type="entry name" value="WHD_eIF2D"/>
    <property type="match status" value="1"/>
</dbReference>
<protein>
    <recommendedName>
        <fullName evidence="3">SUI1 domain-containing protein</fullName>
    </recommendedName>
</protein>
<gene>
    <name evidence="6" type="ORF">BBI17_003334</name>
    <name evidence="7" type="ORF">BBO99_00003300</name>
    <name evidence="4" type="ORF">JM16_002941</name>
    <name evidence="5" type="ORF">JM18_000484</name>
</gene>
<proteinExistence type="predicted"/>
<dbReference type="Pfam" id="PF01253">
    <property type="entry name" value="SUI1"/>
    <property type="match status" value="1"/>
</dbReference>
<evidence type="ECO:0000313" key="8">
    <source>
        <dbReference type="Proteomes" id="UP000285624"/>
    </source>
</evidence>
<dbReference type="SUPFAM" id="SSF47592">
    <property type="entry name" value="SWIB/MDM2 domain"/>
    <property type="match status" value="1"/>
</dbReference>
<dbReference type="PROSITE" id="PS50890">
    <property type="entry name" value="PUA"/>
    <property type="match status" value="1"/>
</dbReference>
<dbReference type="FunFam" id="3.30.780.10:FF:000012">
    <property type="entry name" value="Translation initiation factor SUI1, putative"/>
    <property type="match status" value="1"/>
</dbReference>
<evidence type="ECO:0000256" key="2">
    <source>
        <dbReference type="SAM" id="MobiDB-lite"/>
    </source>
</evidence>
<evidence type="ECO:0000256" key="1">
    <source>
        <dbReference type="ARBA" id="ARBA00022490"/>
    </source>
</evidence>
<dbReference type="GO" id="GO:0001731">
    <property type="term" value="P:formation of translation preinitiation complex"/>
    <property type="evidence" value="ECO:0007669"/>
    <property type="project" value="InterPro"/>
</dbReference>
<name>A0A3R7KLD8_9STRA</name>
<evidence type="ECO:0000313" key="6">
    <source>
        <dbReference type="EMBL" id="RLN46268.1"/>
    </source>
</evidence>
<reference evidence="4" key="1">
    <citation type="journal article" date="2015" name="Genom Data">
        <title>Genome sequences of six Phytophthora species associated with forests in New Zealand.</title>
        <authorList>
            <person name="Studholme D.J."/>
            <person name="McDougal R.L."/>
            <person name="Sambles C."/>
            <person name="Hansen E."/>
            <person name="Hardy G."/>
            <person name="Grant M."/>
            <person name="Ganley R.J."/>
            <person name="Williams N.M."/>
        </authorList>
    </citation>
    <scope>NUCLEOTIDE SEQUENCE</scope>
    <source>
        <strain evidence="4">NZFS 2646</strain>
        <strain evidence="5">NZFS 3630</strain>
    </source>
</reference>
<dbReference type="InterPro" id="IPR036877">
    <property type="entry name" value="SUI1_dom_sf"/>
</dbReference>
<dbReference type="EMBL" id="MAYM02000059">
    <property type="protein sequence ID" value="RLN46268.1"/>
    <property type="molecule type" value="Genomic_DNA"/>
</dbReference>
<comment type="caution">
    <text evidence="7">The sequence shown here is derived from an EMBL/GenBank/DDBJ whole genome shotgun (WGS) entry which is preliminary data.</text>
</comment>
<dbReference type="EMBL" id="JPWV03000042">
    <property type="protein sequence ID" value="KAG2528381.1"/>
    <property type="molecule type" value="Genomic_DNA"/>
</dbReference>
<dbReference type="InterPro" id="IPR058886">
    <property type="entry name" value="SWIB_eIF2D"/>
</dbReference>
<dbReference type="PANTHER" id="PTHR12217">
    <property type="entry name" value="EUKARYOTIC TRANSLATION INITIATION FACTOR 2D"/>
    <property type="match status" value="1"/>
</dbReference>
<dbReference type="GO" id="GO:0003723">
    <property type="term" value="F:RNA binding"/>
    <property type="evidence" value="ECO:0007669"/>
    <property type="project" value="InterPro"/>
</dbReference>
<dbReference type="GO" id="GO:0003743">
    <property type="term" value="F:translation initiation factor activity"/>
    <property type="evidence" value="ECO:0007669"/>
    <property type="project" value="InterPro"/>
</dbReference>
<dbReference type="InterPro" id="IPR039757">
    <property type="entry name" value="EIF2D"/>
</dbReference>
<dbReference type="Pfam" id="PF26292">
    <property type="entry name" value="PUA_elF2D"/>
    <property type="match status" value="1"/>
</dbReference>
<evidence type="ECO:0000313" key="4">
    <source>
        <dbReference type="EMBL" id="KAG2528381.1"/>
    </source>
</evidence>
<dbReference type="EMBL" id="JPWU03000009">
    <property type="protein sequence ID" value="KAG2532595.1"/>
    <property type="molecule type" value="Genomic_DNA"/>
</dbReference>
<dbReference type="Proteomes" id="UP000285624">
    <property type="component" value="Unassembled WGS sequence"/>
</dbReference>
<feature type="domain" description="SUI1" evidence="3">
    <location>
        <begin position="509"/>
        <end position="582"/>
    </location>
</feature>
<keyword evidence="8" id="KW-1185">Reference proteome</keyword>
<dbReference type="InterPro" id="IPR036885">
    <property type="entry name" value="SWIB_MDM2_dom_sf"/>
</dbReference>
<dbReference type="InterPro" id="IPR057429">
    <property type="entry name" value="WH_eIF2D"/>
</dbReference>
<dbReference type="Pfam" id="PF17832">
    <property type="entry name" value="Pre-PUA"/>
    <property type="match status" value="1"/>
</dbReference>
<dbReference type="Gene3D" id="3.10.400.20">
    <property type="match status" value="1"/>
</dbReference>
<dbReference type="Proteomes" id="UP000285883">
    <property type="component" value="Unassembled WGS sequence"/>
</dbReference>
<sequence length="603" mass="66292">MFAKPAKVSGNVLLKNKDAKKLRRDVADQFKATCDGADDPNLKALIASKAAVKKISFQAPSRVVVYAAEETKEPLLFDVSGKGDLCFTVYALWRAPTLLPPLLVHAPVSEFVLRGADVMLPGVVFTSAEELGSLRKGELRAIYARGNPYAIGVGEMLVDAAEVERSGKKGRALKLWHVVGDSLWQMGPQTLPNDGFLGDRVVPVSAEGKAQENEEDSDEEAGVSMSSVKLEEDVGDDGEERKETEETKEEQEEVTKEQMDSYYVAALLQALKISRVREKDMPMLASSFHANVLLPCRRAGVSLNIKHSSFKKLSVFLKAMAAHGLLAITDQDGVQSITAISRRHPYVRDVLSHGTYRTEEEALLEEQAAANHAAGAPAFIPGQYAPEVEESVGLSPALKTLLASILPGSVAGQPQQKYWSPVEVRDLVNYFIESQGLVDAGNKKFVRLNGPLTDALYGKKTPAGGYPERLTRPEILTMLLSKCTRYHRVKLFPTHAARFHGGNLRPISIHAEKLKRRNNTTVTCIAFYQQFGIDSAAFAKEVQKKWGCSASVQVSEEKSKGEEVQIHGQMVNEVLEHLGTKYRINVKYCNVTYGKDVKAKKKK</sequence>
<dbReference type="CDD" id="cd21156">
    <property type="entry name" value="PUA_eIF2d-like"/>
    <property type="match status" value="1"/>
</dbReference>
<evidence type="ECO:0000313" key="9">
    <source>
        <dbReference type="Proteomes" id="UP000285883"/>
    </source>
</evidence>
<dbReference type="SUPFAM" id="SSF55159">
    <property type="entry name" value="eIF1-like"/>
    <property type="match status" value="1"/>
</dbReference>
<accession>A0A3R7KLD8</accession>
<dbReference type="InterPro" id="IPR015947">
    <property type="entry name" value="PUA-like_sf"/>
</dbReference>
<feature type="region of interest" description="Disordered" evidence="2">
    <location>
        <begin position="207"/>
        <end position="256"/>
    </location>
</feature>